<evidence type="ECO:0000313" key="2">
    <source>
        <dbReference type="Proteomes" id="UP000501421"/>
    </source>
</evidence>
<gene>
    <name evidence="1" type="ORF">GsuE55_36090</name>
</gene>
<name>A0A679FYG7_9BACL</name>
<dbReference type="EMBL" id="AP022557">
    <property type="protein sequence ID" value="BBW98776.1"/>
    <property type="molecule type" value="Genomic_DNA"/>
</dbReference>
<accession>A0A679FYG7</accession>
<dbReference type="RefSeq" id="WP_033844460.1">
    <property type="nucleotide sequence ID" value="NZ_AP022557.1"/>
</dbReference>
<sequence length="227" mass="26384">MAKTRKIKSELHTNVYYTFFNPNKSVLSGAKYEKVINSEFKIDNYAKLIRSYFNQPIKGFKLKDSKELEGVKIIVDPVLLKSKNSSVKDILLGLSVKIDSFEDSYIKGKIHDICMGYEKSLIEMFENDGVIGVAEHRIKMLILLHHKVTPFCKLANVEFSSRVDNSFSNFFDFKLSVKFSNTLYNCQSVAMNFYNFVRNNNHDVDFNDYNIDYILRNFLEDFVEGLK</sequence>
<evidence type="ECO:0000313" key="1">
    <source>
        <dbReference type="EMBL" id="BBW98776.1"/>
    </source>
</evidence>
<dbReference type="AlphaFoldDB" id="A0A679FYG7"/>
<reference evidence="2" key="1">
    <citation type="journal article" date="2020" name="Microbiol. Resour. Announc.">
        <title>Complete Genome Sequence of Geobacillus sp. Strain E55-1, Isolated from Mine Geyser in Japan.</title>
        <authorList>
            <person name="Miyazaki K."/>
            <person name="Hase E."/>
            <person name="Tokito N."/>
        </authorList>
    </citation>
    <scope>NUCLEOTIDE SEQUENCE [LARGE SCALE GENOMIC DNA]</scope>
    <source>
        <strain evidence="2">E55-1</strain>
    </source>
</reference>
<organism evidence="1 2">
    <name type="scientific">Geobacillus subterraneus</name>
    <dbReference type="NCBI Taxonomy" id="129338"/>
    <lineage>
        <taxon>Bacteria</taxon>
        <taxon>Bacillati</taxon>
        <taxon>Bacillota</taxon>
        <taxon>Bacilli</taxon>
        <taxon>Bacillales</taxon>
        <taxon>Anoxybacillaceae</taxon>
        <taxon>Geobacillus</taxon>
    </lineage>
</organism>
<dbReference type="Proteomes" id="UP000501421">
    <property type="component" value="Chromosome"/>
</dbReference>
<protein>
    <submittedName>
        <fullName evidence="1">Uncharacterized protein</fullName>
    </submittedName>
</protein>
<keyword evidence="2" id="KW-1185">Reference proteome</keyword>
<proteinExistence type="predicted"/>